<keyword evidence="1" id="KW-0479">Metal-binding</keyword>
<feature type="region of interest" description="Disordered" evidence="6">
    <location>
        <begin position="283"/>
        <end position="302"/>
    </location>
</feature>
<keyword evidence="4 5" id="KW-0238">DNA-binding</keyword>
<dbReference type="InterPro" id="IPR052224">
    <property type="entry name" value="THAP_domain_protein"/>
</dbReference>
<evidence type="ECO:0000256" key="4">
    <source>
        <dbReference type="ARBA" id="ARBA00023125"/>
    </source>
</evidence>
<evidence type="ECO:0000256" key="2">
    <source>
        <dbReference type="ARBA" id="ARBA00022771"/>
    </source>
</evidence>
<protein>
    <recommendedName>
        <fullName evidence="7">THAP-type domain-containing protein</fullName>
    </recommendedName>
</protein>
<feature type="compositionally biased region" description="Basic residues" evidence="6">
    <location>
        <begin position="224"/>
        <end position="238"/>
    </location>
</feature>
<evidence type="ECO:0000256" key="6">
    <source>
        <dbReference type="SAM" id="MobiDB-lite"/>
    </source>
</evidence>
<evidence type="ECO:0000256" key="5">
    <source>
        <dbReference type="PROSITE-ProRule" id="PRU00309"/>
    </source>
</evidence>
<dbReference type="PANTHER" id="PTHR46927">
    <property type="entry name" value="AGAP005574-PA"/>
    <property type="match status" value="1"/>
</dbReference>
<dbReference type="SMART" id="SM00980">
    <property type="entry name" value="THAP"/>
    <property type="match status" value="1"/>
</dbReference>
<dbReference type="SUPFAM" id="SSF57716">
    <property type="entry name" value="Glucocorticoid receptor-like (DNA-binding domain)"/>
    <property type="match status" value="1"/>
</dbReference>
<feature type="compositionally biased region" description="Polar residues" evidence="6">
    <location>
        <begin position="374"/>
        <end position="384"/>
    </location>
</feature>
<feature type="domain" description="THAP-type" evidence="7">
    <location>
        <begin position="113"/>
        <end position="213"/>
    </location>
</feature>
<dbReference type="EMBL" id="JAHRIQ010001066">
    <property type="protein sequence ID" value="MEQ2221192.1"/>
    <property type="molecule type" value="Genomic_DNA"/>
</dbReference>
<feature type="compositionally biased region" description="Basic and acidic residues" evidence="6">
    <location>
        <begin position="82"/>
        <end position="107"/>
    </location>
</feature>
<dbReference type="Proteomes" id="UP001482620">
    <property type="component" value="Unassembled WGS sequence"/>
</dbReference>
<feature type="compositionally biased region" description="Basic and acidic residues" evidence="6">
    <location>
        <begin position="326"/>
        <end position="338"/>
    </location>
</feature>
<feature type="region of interest" description="Disordered" evidence="6">
    <location>
        <begin position="318"/>
        <end position="396"/>
    </location>
</feature>
<keyword evidence="3" id="KW-0862">Zinc</keyword>
<sequence length="396" mass="44808">MEEPTHSEQISTQFDDVQKLLVIKEELPGEEQNWSPSLDQYPPQIKEEQEESEITESTFSPLPVKSEDDEEKPQPSELNHSQTEENRDFVAPERDQYVESDGEDKTSESSSESSETDVSDGNWEESSEAQSATVSLHYFPEEKKIRAAWIRAVKLTRDRWPGPTKYSQLCSEHFSANCFVEQTSEFAREMMSEFGISYRRRRMLKADAIPTLYSASAMKTSSKKKSLAVAKRTKARQKTVKETSPESSSAHGETVLTGTLLSEPQDVSVHAKVVSTNCPVCGHQKMETNTKPPLTRTPDINKPNIQHLLVIKEELPAEEQNCSPKPEPEDQKPPQIKEEQEEAEITESKFSPVPVKSEDDEEKPQLPELHHNQTESPQRLTSVMVTGRRAAKLNQV</sequence>
<evidence type="ECO:0000256" key="3">
    <source>
        <dbReference type="ARBA" id="ARBA00022833"/>
    </source>
</evidence>
<name>A0ABV0SKV0_9TELE</name>
<keyword evidence="9" id="KW-1185">Reference proteome</keyword>
<dbReference type="Pfam" id="PF05485">
    <property type="entry name" value="THAP"/>
    <property type="match status" value="1"/>
</dbReference>
<dbReference type="InterPro" id="IPR006612">
    <property type="entry name" value="THAP_Znf"/>
</dbReference>
<feature type="compositionally biased region" description="Polar residues" evidence="6">
    <location>
        <begin position="245"/>
        <end position="254"/>
    </location>
</feature>
<proteinExistence type="predicted"/>
<organism evidence="8 9">
    <name type="scientific">Ilyodon furcidens</name>
    <name type="common">goldbreast splitfin</name>
    <dbReference type="NCBI Taxonomy" id="33524"/>
    <lineage>
        <taxon>Eukaryota</taxon>
        <taxon>Metazoa</taxon>
        <taxon>Chordata</taxon>
        <taxon>Craniata</taxon>
        <taxon>Vertebrata</taxon>
        <taxon>Euteleostomi</taxon>
        <taxon>Actinopterygii</taxon>
        <taxon>Neopterygii</taxon>
        <taxon>Teleostei</taxon>
        <taxon>Neoteleostei</taxon>
        <taxon>Acanthomorphata</taxon>
        <taxon>Ovalentaria</taxon>
        <taxon>Atherinomorphae</taxon>
        <taxon>Cyprinodontiformes</taxon>
        <taxon>Goodeidae</taxon>
        <taxon>Ilyodon</taxon>
    </lineage>
</organism>
<dbReference type="PROSITE" id="PS50950">
    <property type="entry name" value="ZF_THAP"/>
    <property type="match status" value="1"/>
</dbReference>
<dbReference type="Gene3D" id="6.20.210.20">
    <property type="entry name" value="THAP domain"/>
    <property type="match status" value="1"/>
</dbReference>
<evidence type="ECO:0000256" key="1">
    <source>
        <dbReference type="ARBA" id="ARBA00022723"/>
    </source>
</evidence>
<dbReference type="PANTHER" id="PTHR46927:SF3">
    <property type="entry name" value="THAP-TYPE DOMAIN-CONTAINING PROTEIN"/>
    <property type="match status" value="1"/>
</dbReference>
<feature type="compositionally biased region" description="Basic and acidic residues" evidence="6">
    <location>
        <begin position="363"/>
        <end position="373"/>
    </location>
</feature>
<feature type="compositionally biased region" description="Acidic residues" evidence="6">
    <location>
        <begin position="114"/>
        <end position="127"/>
    </location>
</feature>
<accession>A0ABV0SKV0</accession>
<reference evidence="8 9" key="1">
    <citation type="submission" date="2021-06" db="EMBL/GenBank/DDBJ databases">
        <authorList>
            <person name="Palmer J.M."/>
        </authorList>
    </citation>
    <scope>NUCLEOTIDE SEQUENCE [LARGE SCALE GENOMIC DNA]</scope>
    <source>
        <strain evidence="9">if_2019</strain>
        <tissue evidence="8">Muscle</tissue>
    </source>
</reference>
<comment type="caution">
    <text evidence="8">The sequence shown here is derived from an EMBL/GenBank/DDBJ whole genome shotgun (WGS) entry which is preliminary data.</text>
</comment>
<evidence type="ECO:0000313" key="9">
    <source>
        <dbReference type="Proteomes" id="UP001482620"/>
    </source>
</evidence>
<keyword evidence="2 5" id="KW-0863">Zinc-finger</keyword>
<dbReference type="InterPro" id="IPR038441">
    <property type="entry name" value="THAP_Znf_sf"/>
</dbReference>
<feature type="region of interest" description="Disordered" evidence="6">
    <location>
        <begin position="21"/>
        <end position="127"/>
    </location>
</feature>
<feature type="region of interest" description="Disordered" evidence="6">
    <location>
        <begin position="224"/>
        <end position="254"/>
    </location>
</feature>
<gene>
    <name evidence="8" type="ORF">ILYODFUR_013236</name>
</gene>
<evidence type="ECO:0000259" key="7">
    <source>
        <dbReference type="PROSITE" id="PS50950"/>
    </source>
</evidence>
<evidence type="ECO:0000313" key="8">
    <source>
        <dbReference type="EMBL" id="MEQ2221192.1"/>
    </source>
</evidence>